<sequence length="654" mass="75911">MRSKTSLFNKEMVLQVGRNVGWISAIYFLALFFAIPLQIMMINSGENYRSFMPVQRLFDFQFPIQFIMFITVPVVMAIFLYRFLHVKQAADLIHSLPLKRQQIFHFYTLTGFAFLIVPVILVALITAVIHGVYDLNLYFQLEDIFRWTGIVILFNSVFFLSGVFIAMVTGISVVQGVLTYIMLLFPAGFTLLIIYNLGLMLYGFPSDYYQVRNIEYLSPISHLGFLEGQMITAKSYFIYSALILVLYFLSLSLYKKRKIEAASEAIAFNGLRIVFKYGVAFCMMLLGGMYFDAMQNEFGWLIFGYGAGGIIGYFAAEMVLQKTWRVFGRVKGLGYFAVGMVVLILITQAFAPYEKKVPELDDIKSVTYANHIYIHQDNRLAPKPLLKKENIEAVRMLHESILKNERLNERRMESQEFALFIYELSNGKKLVRQYTIDRFDYEKQLKEIYESLEYKRAHEPVFKISTEDITSIRINKHFTGSPLIITDKNKINEAFEILKKEIEQEPFTIDSYPIGNQSTIEIMSGINNYDHIELKQSYKSFIAWLEKNDMLEEAIVTPEDIDYIVVSNDSIEEEQFKEYPEEEITNRIMNDKNALKLSERDQVLSAIESAGYGWFNEAPYTAIFVYKNGSYKEIRTFSDNKVPGFIREHFKEDQ</sequence>
<keyword evidence="1" id="KW-0472">Membrane</keyword>
<evidence type="ECO:0000313" key="4">
    <source>
        <dbReference type="Proteomes" id="UP000587942"/>
    </source>
</evidence>
<organism evidence="3 4">
    <name type="scientific">Mesobacillus selenatarsenatis</name>
    <dbReference type="NCBI Taxonomy" id="388741"/>
    <lineage>
        <taxon>Bacteria</taxon>
        <taxon>Bacillati</taxon>
        <taxon>Bacillota</taxon>
        <taxon>Bacilli</taxon>
        <taxon>Bacillales</taxon>
        <taxon>Bacillaceae</taxon>
        <taxon>Mesobacillus</taxon>
    </lineage>
</organism>
<gene>
    <name evidence="3" type="ORF">GWK17_11990</name>
</gene>
<dbReference type="Proteomes" id="UP000587942">
    <property type="component" value="Unassembled WGS sequence"/>
</dbReference>
<feature type="transmembrane region" description="Helical" evidence="1">
    <location>
        <begin position="180"/>
        <end position="204"/>
    </location>
</feature>
<dbReference type="AlphaFoldDB" id="A0A846TKU1"/>
<evidence type="ECO:0000256" key="1">
    <source>
        <dbReference type="SAM" id="Phobius"/>
    </source>
</evidence>
<feature type="transmembrane region" description="Helical" evidence="1">
    <location>
        <begin position="236"/>
        <end position="254"/>
    </location>
</feature>
<protein>
    <submittedName>
        <fullName evidence="3">Multidrug ABC transporter permease</fullName>
    </submittedName>
</protein>
<name>A0A846TKU1_9BACI</name>
<keyword evidence="1" id="KW-0812">Transmembrane</keyword>
<evidence type="ECO:0000313" key="3">
    <source>
        <dbReference type="EMBL" id="NKE06182.1"/>
    </source>
</evidence>
<accession>A0A846TKU1</accession>
<dbReference type="InterPro" id="IPR045611">
    <property type="entry name" value="DUF6449"/>
</dbReference>
<dbReference type="RefSeq" id="WP_167832609.1">
    <property type="nucleotide sequence ID" value="NZ_JAAVUM010000007.1"/>
</dbReference>
<dbReference type="Pfam" id="PF20047">
    <property type="entry name" value="DUF6449"/>
    <property type="match status" value="1"/>
</dbReference>
<feature type="transmembrane region" description="Helical" evidence="1">
    <location>
        <begin position="332"/>
        <end position="351"/>
    </location>
</feature>
<feature type="transmembrane region" description="Helical" evidence="1">
    <location>
        <begin position="104"/>
        <end position="132"/>
    </location>
</feature>
<feature type="transmembrane region" description="Helical" evidence="1">
    <location>
        <begin position="266"/>
        <end position="286"/>
    </location>
</feature>
<proteinExistence type="predicted"/>
<feature type="transmembrane region" description="Helical" evidence="1">
    <location>
        <begin position="62"/>
        <end position="84"/>
    </location>
</feature>
<feature type="domain" description="DUF6449" evidence="2">
    <location>
        <begin position="422"/>
        <end position="503"/>
    </location>
</feature>
<feature type="transmembrane region" description="Helical" evidence="1">
    <location>
        <begin position="144"/>
        <end position="168"/>
    </location>
</feature>
<reference evidence="3 4" key="1">
    <citation type="submission" date="2020-03" db="EMBL/GenBank/DDBJ databases">
        <authorList>
            <person name="Sun Q."/>
        </authorList>
    </citation>
    <scope>NUCLEOTIDE SEQUENCE [LARGE SCALE GENOMIC DNA]</scope>
    <source>
        <strain evidence="3 4">KACC 21451</strain>
    </source>
</reference>
<evidence type="ECO:0000259" key="2">
    <source>
        <dbReference type="Pfam" id="PF20047"/>
    </source>
</evidence>
<comment type="caution">
    <text evidence="3">The sequence shown here is derived from an EMBL/GenBank/DDBJ whole genome shotgun (WGS) entry which is preliminary data.</text>
</comment>
<feature type="transmembrane region" description="Helical" evidence="1">
    <location>
        <begin position="20"/>
        <end position="42"/>
    </location>
</feature>
<keyword evidence="1" id="KW-1133">Transmembrane helix</keyword>
<dbReference type="EMBL" id="JAAVUM010000007">
    <property type="protein sequence ID" value="NKE06182.1"/>
    <property type="molecule type" value="Genomic_DNA"/>
</dbReference>
<feature type="transmembrane region" description="Helical" evidence="1">
    <location>
        <begin position="298"/>
        <end position="320"/>
    </location>
</feature>